<organism evidence="1 2">
    <name type="scientific">Araneus ventricosus</name>
    <name type="common">Orbweaver spider</name>
    <name type="synonym">Epeira ventricosa</name>
    <dbReference type="NCBI Taxonomy" id="182803"/>
    <lineage>
        <taxon>Eukaryota</taxon>
        <taxon>Metazoa</taxon>
        <taxon>Ecdysozoa</taxon>
        <taxon>Arthropoda</taxon>
        <taxon>Chelicerata</taxon>
        <taxon>Arachnida</taxon>
        <taxon>Araneae</taxon>
        <taxon>Araneomorphae</taxon>
        <taxon>Entelegynae</taxon>
        <taxon>Araneoidea</taxon>
        <taxon>Araneidae</taxon>
        <taxon>Araneus</taxon>
    </lineage>
</organism>
<keyword evidence="2" id="KW-1185">Reference proteome</keyword>
<dbReference type="Proteomes" id="UP000499080">
    <property type="component" value="Unassembled WGS sequence"/>
</dbReference>
<sequence length="109" mass="12347">MDTFDNGYQTTPDCQSARFKTGVQRITFWGCLSKIRLRSGLIHPQLTLSSRTPETELDFETLPKNSKFQSPFSPFLVFYSSSGVDVSSEPLLITCLDVIVLCVRRILPR</sequence>
<comment type="caution">
    <text evidence="1">The sequence shown here is derived from an EMBL/GenBank/DDBJ whole genome shotgun (WGS) entry which is preliminary data.</text>
</comment>
<evidence type="ECO:0000313" key="1">
    <source>
        <dbReference type="EMBL" id="GBN85761.1"/>
    </source>
</evidence>
<accession>A0A4Y2SCW0</accession>
<gene>
    <name evidence="1" type="ORF">AVEN_63103_1</name>
</gene>
<protein>
    <submittedName>
        <fullName evidence="1">Uncharacterized protein</fullName>
    </submittedName>
</protein>
<dbReference type="EMBL" id="BGPR01020931">
    <property type="protein sequence ID" value="GBN85761.1"/>
    <property type="molecule type" value="Genomic_DNA"/>
</dbReference>
<proteinExistence type="predicted"/>
<reference evidence="1 2" key="1">
    <citation type="journal article" date="2019" name="Sci. Rep.">
        <title>Orb-weaving spider Araneus ventricosus genome elucidates the spidroin gene catalogue.</title>
        <authorList>
            <person name="Kono N."/>
            <person name="Nakamura H."/>
            <person name="Ohtoshi R."/>
            <person name="Moran D.A.P."/>
            <person name="Shinohara A."/>
            <person name="Yoshida Y."/>
            <person name="Fujiwara M."/>
            <person name="Mori M."/>
            <person name="Tomita M."/>
            <person name="Arakawa K."/>
        </authorList>
    </citation>
    <scope>NUCLEOTIDE SEQUENCE [LARGE SCALE GENOMIC DNA]</scope>
</reference>
<evidence type="ECO:0000313" key="2">
    <source>
        <dbReference type="Proteomes" id="UP000499080"/>
    </source>
</evidence>
<name>A0A4Y2SCW0_ARAVE</name>
<dbReference type="AlphaFoldDB" id="A0A4Y2SCW0"/>